<dbReference type="EMBL" id="LUKE01000001">
    <property type="protein sequence ID" value="KYG65811.1"/>
    <property type="molecule type" value="Genomic_DNA"/>
</dbReference>
<feature type="signal peptide" evidence="1">
    <location>
        <begin position="1"/>
        <end position="22"/>
    </location>
</feature>
<protein>
    <submittedName>
        <fullName evidence="2">Uncharacterized protein</fullName>
    </submittedName>
</protein>
<dbReference type="AlphaFoldDB" id="A0A150WMU4"/>
<feature type="chain" id="PRO_5007573282" evidence="1">
    <location>
        <begin position="23"/>
        <end position="223"/>
    </location>
</feature>
<dbReference type="Proteomes" id="UP000075320">
    <property type="component" value="Unassembled WGS sequence"/>
</dbReference>
<evidence type="ECO:0000256" key="1">
    <source>
        <dbReference type="SAM" id="SignalP"/>
    </source>
</evidence>
<proteinExistence type="predicted"/>
<reference evidence="2 3" key="1">
    <citation type="submission" date="2016-03" db="EMBL/GenBank/DDBJ databases">
        <authorList>
            <person name="Ploux O."/>
        </authorList>
    </citation>
    <scope>NUCLEOTIDE SEQUENCE [LARGE SCALE GENOMIC DNA]</scope>
    <source>
        <strain evidence="2 3">R0</strain>
    </source>
</reference>
<accession>A0A150WMU4</accession>
<dbReference type="RefSeq" id="WP_061833354.1">
    <property type="nucleotide sequence ID" value="NZ_LUKE01000001.1"/>
</dbReference>
<sequence>MKNKVRAGFFFLILLTGQGAFAQAPEWGDRSYAVVEHFKYIADNLAQAVERADSKSLPFENFKTKFASVLASYEVTASPLVFLPIPGRPDTRRIVDALNYTDENGVHRIEVSLQRWRSMSNQQKVGLVLHEMLPGLGIKDRDYSNTVLLLNLLQPWFPEEELRLKTIGALMRDCDEDSQTLLDVLYSGDEENRQQYLNYAVSLECERAASQVTMMPLRYTAKE</sequence>
<evidence type="ECO:0000313" key="2">
    <source>
        <dbReference type="EMBL" id="KYG65811.1"/>
    </source>
</evidence>
<name>A0A150WMU4_BDEBC</name>
<comment type="caution">
    <text evidence="2">The sequence shown here is derived from an EMBL/GenBank/DDBJ whole genome shotgun (WGS) entry which is preliminary data.</text>
</comment>
<gene>
    <name evidence="2" type="ORF">AZI86_01690</name>
</gene>
<evidence type="ECO:0000313" key="3">
    <source>
        <dbReference type="Proteomes" id="UP000075320"/>
    </source>
</evidence>
<dbReference type="OrthoDB" id="9342668at2"/>
<keyword evidence="3" id="KW-1185">Reference proteome</keyword>
<organism evidence="2 3">
    <name type="scientific">Bdellovibrio bacteriovorus</name>
    <dbReference type="NCBI Taxonomy" id="959"/>
    <lineage>
        <taxon>Bacteria</taxon>
        <taxon>Pseudomonadati</taxon>
        <taxon>Bdellovibrionota</taxon>
        <taxon>Bdellovibrionia</taxon>
        <taxon>Bdellovibrionales</taxon>
        <taxon>Pseudobdellovibrionaceae</taxon>
        <taxon>Bdellovibrio</taxon>
    </lineage>
</organism>
<keyword evidence="1" id="KW-0732">Signal</keyword>